<accession>A0A9J5Z3G9</accession>
<reference evidence="1 2" key="1">
    <citation type="submission" date="2020-09" db="EMBL/GenBank/DDBJ databases">
        <title>De no assembly of potato wild relative species, Solanum commersonii.</title>
        <authorList>
            <person name="Cho K."/>
        </authorList>
    </citation>
    <scope>NUCLEOTIDE SEQUENCE [LARGE SCALE GENOMIC DNA]</scope>
    <source>
        <strain evidence="1">LZ3.2</strain>
        <tissue evidence="1">Leaf</tissue>
    </source>
</reference>
<proteinExistence type="predicted"/>
<evidence type="ECO:0000313" key="2">
    <source>
        <dbReference type="Proteomes" id="UP000824120"/>
    </source>
</evidence>
<evidence type="ECO:0000313" key="1">
    <source>
        <dbReference type="EMBL" id="KAG5606488.1"/>
    </source>
</evidence>
<dbReference type="EMBL" id="JACXVP010000005">
    <property type="protein sequence ID" value="KAG5606488.1"/>
    <property type="molecule type" value="Genomic_DNA"/>
</dbReference>
<gene>
    <name evidence="1" type="ORF">H5410_027980</name>
</gene>
<name>A0A9J5Z3G9_SOLCO</name>
<sequence>MEASTNACIRVGCLHDYINILWGATLPPNLLMQDALCTSWRSTTYKNNNVTEKFKHALQCAKIYNYDLPQDIENLSTLLFVVFCIGI</sequence>
<dbReference type="Proteomes" id="UP000824120">
    <property type="component" value="Chromosome 5"/>
</dbReference>
<organism evidence="1 2">
    <name type="scientific">Solanum commersonii</name>
    <name type="common">Commerson's wild potato</name>
    <name type="synonym">Commerson's nightshade</name>
    <dbReference type="NCBI Taxonomy" id="4109"/>
    <lineage>
        <taxon>Eukaryota</taxon>
        <taxon>Viridiplantae</taxon>
        <taxon>Streptophyta</taxon>
        <taxon>Embryophyta</taxon>
        <taxon>Tracheophyta</taxon>
        <taxon>Spermatophyta</taxon>
        <taxon>Magnoliopsida</taxon>
        <taxon>eudicotyledons</taxon>
        <taxon>Gunneridae</taxon>
        <taxon>Pentapetalae</taxon>
        <taxon>asterids</taxon>
        <taxon>lamiids</taxon>
        <taxon>Solanales</taxon>
        <taxon>Solanaceae</taxon>
        <taxon>Solanoideae</taxon>
        <taxon>Solaneae</taxon>
        <taxon>Solanum</taxon>
    </lineage>
</organism>
<keyword evidence="2" id="KW-1185">Reference proteome</keyword>
<dbReference type="AlphaFoldDB" id="A0A9J5Z3G9"/>
<comment type="caution">
    <text evidence="1">The sequence shown here is derived from an EMBL/GenBank/DDBJ whole genome shotgun (WGS) entry which is preliminary data.</text>
</comment>
<protein>
    <submittedName>
        <fullName evidence="1">Uncharacterized protein</fullName>
    </submittedName>
</protein>